<feature type="domain" description="THAP-type" evidence="14">
    <location>
        <begin position="82"/>
        <end position="163"/>
    </location>
</feature>
<keyword evidence="8 12" id="KW-0238">DNA-binding</keyword>
<dbReference type="GO" id="GO:0005654">
    <property type="term" value="C:nucleoplasm"/>
    <property type="evidence" value="ECO:0007669"/>
    <property type="project" value="UniProtKB-SubCell"/>
</dbReference>
<dbReference type="Pfam" id="PF05485">
    <property type="entry name" value="THAP"/>
    <property type="match status" value="3"/>
</dbReference>
<comment type="subcellular location">
    <subcellularLocation>
        <location evidence="1">Nucleus</location>
        <location evidence="1">Nucleoplasm</location>
    </subcellularLocation>
</comment>
<comment type="similarity">
    <text evidence="2">Belongs to the THAP1 family.</text>
</comment>
<evidence type="ECO:0000256" key="2">
    <source>
        <dbReference type="ARBA" id="ARBA00006177"/>
    </source>
</evidence>
<feature type="compositionally biased region" description="Polar residues" evidence="13">
    <location>
        <begin position="929"/>
        <end position="938"/>
    </location>
</feature>
<evidence type="ECO:0000256" key="4">
    <source>
        <dbReference type="ARBA" id="ARBA00022771"/>
    </source>
</evidence>
<keyword evidence="6" id="KW-0805">Transcription regulation</keyword>
<dbReference type="InterPro" id="IPR006612">
    <property type="entry name" value="THAP_Znf"/>
</dbReference>
<evidence type="ECO:0000256" key="5">
    <source>
        <dbReference type="ARBA" id="ARBA00022833"/>
    </source>
</evidence>
<evidence type="ECO:0000256" key="6">
    <source>
        <dbReference type="ARBA" id="ARBA00023015"/>
    </source>
</evidence>
<evidence type="ECO:0000256" key="3">
    <source>
        <dbReference type="ARBA" id="ARBA00022723"/>
    </source>
</evidence>
<evidence type="ECO:0000256" key="7">
    <source>
        <dbReference type="ARBA" id="ARBA00023054"/>
    </source>
</evidence>
<feature type="region of interest" description="Disordered" evidence="13">
    <location>
        <begin position="736"/>
        <end position="774"/>
    </location>
</feature>
<feature type="region of interest" description="Disordered" evidence="13">
    <location>
        <begin position="786"/>
        <end position="816"/>
    </location>
</feature>
<dbReference type="SUPFAM" id="SSF57716">
    <property type="entry name" value="Glucocorticoid receptor-like (DNA-binding domain)"/>
    <property type="match status" value="3"/>
</dbReference>
<protein>
    <recommendedName>
        <fullName evidence="14">THAP-type domain-containing protein</fullName>
    </recommendedName>
</protein>
<organism evidence="15 16">
    <name type="scientific">Apolygus lucorum</name>
    <name type="common">Small green plant bug</name>
    <name type="synonym">Lygocoris lucorum</name>
    <dbReference type="NCBI Taxonomy" id="248454"/>
    <lineage>
        <taxon>Eukaryota</taxon>
        <taxon>Metazoa</taxon>
        <taxon>Ecdysozoa</taxon>
        <taxon>Arthropoda</taxon>
        <taxon>Hexapoda</taxon>
        <taxon>Insecta</taxon>
        <taxon>Pterygota</taxon>
        <taxon>Neoptera</taxon>
        <taxon>Paraneoptera</taxon>
        <taxon>Hemiptera</taxon>
        <taxon>Heteroptera</taxon>
        <taxon>Panheteroptera</taxon>
        <taxon>Cimicomorpha</taxon>
        <taxon>Miridae</taxon>
        <taxon>Mirini</taxon>
        <taxon>Apolygus</taxon>
    </lineage>
</organism>
<dbReference type="AlphaFoldDB" id="A0A8S9X5Q7"/>
<dbReference type="GO" id="GO:0043565">
    <property type="term" value="F:sequence-specific DNA binding"/>
    <property type="evidence" value="ECO:0007669"/>
    <property type="project" value="InterPro"/>
</dbReference>
<evidence type="ECO:0000256" key="8">
    <source>
        <dbReference type="ARBA" id="ARBA00023125"/>
    </source>
</evidence>
<dbReference type="PANTHER" id="PTHR46600">
    <property type="entry name" value="THAP DOMAIN-CONTAINING"/>
    <property type="match status" value="1"/>
</dbReference>
<dbReference type="Gene3D" id="6.20.210.20">
    <property type="entry name" value="THAP domain"/>
    <property type="match status" value="3"/>
</dbReference>
<evidence type="ECO:0000256" key="11">
    <source>
        <dbReference type="ARBA" id="ARBA00023306"/>
    </source>
</evidence>
<evidence type="ECO:0000256" key="13">
    <source>
        <dbReference type="SAM" id="MobiDB-lite"/>
    </source>
</evidence>
<proteinExistence type="inferred from homology"/>
<feature type="compositionally biased region" description="Basic and acidic residues" evidence="13">
    <location>
        <begin position="863"/>
        <end position="877"/>
    </location>
</feature>
<dbReference type="Proteomes" id="UP000466442">
    <property type="component" value="Unassembled WGS sequence"/>
</dbReference>
<feature type="region of interest" description="Disordered" evidence="13">
    <location>
        <begin position="854"/>
        <end position="884"/>
    </location>
</feature>
<evidence type="ECO:0000256" key="9">
    <source>
        <dbReference type="ARBA" id="ARBA00023163"/>
    </source>
</evidence>
<gene>
    <name evidence="15" type="ORF">GE061_003302</name>
</gene>
<dbReference type="PROSITE" id="PS50950">
    <property type="entry name" value="ZF_THAP"/>
    <property type="match status" value="3"/>
</dbReference>
<evidence type="ECO:0000259" key="14">
    <source>
        <dbReference type="PROSITE" id="PS50950"/>
    </source>
</evidence>
<feature type="domain" description="THAP-type" evidence="14">
    <location>
        <begin position="327"/>
        <end position="413"/>
    </location>
</feature>
<keyword evidence="10" id="KW-0539">Nucleus</keyword>
<dbReference type="SMART" id="SM00692">
    <property type="entry name" value="DM3"/>
    <property type="match status" value="3"/>
</dbReference>
<keyword evidence="11" id="KW-0131">Cell cycle</keyword>
<keyword evidence="5" id="KW-0862">Zinc</keyword>
<dbReference type="InterPro" id="IPR038441">
    <property type="entry name" value="THAP_Znf_sf"/>
</dbReference>
<dbReference type="InterPro" id="IPR026516">
    <property type="entry name" value="THAP1/10"/>
</dbReference>
<evidence type="ECO:0000313" key="16">
    <source>
        <dbReference type="Proteomes" id="UP000466442"/>
    </source>
</evidence>
<dbReference type="EMBL" id="WIXP02000011">
    <property type="protein sequence ID" value="KAF6202895.1"/>
    <property type="molecule type" value="Genomic_DNA"/>
</dbReference>
<keyword evidence="4 12" id="KW-0863">Zinc-finger</keyword>
<feature type="compositionally biased region" description="Basic residues" evidence="13">
    <location>
        <begin position="742"/>
        <end position="751"/>
    </location>
</feature>
<evidence type="ECO:0000313" key="15">
    <source>
        <dbReference type="EMBL" id="KAF6202895.1"/>
    </source>
</evidence>
<feature type="domain" description="THAP-type" evidence="14">
    <location>
        <begin position="1"/>
        <end position="80"/>
    </location>
</feature>
<comment type="caution">
    <text evidence="15">The sequence shown here is derived from an EMBL/GenBank/DDBJ whole genome shotgun (WGS) entry which is preliminary data.</text>
</comment>
<keyword evidence="7" id="KW-0175">Coiled coil</keyword>
<dbReference type="OrthoDB" id="7312725at2759"/>
<keyword evidence="16" id="KW-1185">Reference proteome</keyword>
<feature type="region of interest" description="Disordered" evidence="13">
    <location>
        <begin position="915"/>
        <end position="946"/>
    </location>
</feature>
<evidence type="ECO:0000256" key="10">
    <source>
        <dbReference type="ARBA" id="ARBA00023242"/>
    </source>
</evidence>
<sequence>MVNSCSVRGCQNRSIPGSTLSFHRIPKDPQLRREWITKIGGGSPSVHAVVCSAHFKKEDFSPVTTQGKVFLRGNSVPSLFVYRQVGAVSKAVQNKTVRDSPWSFHRLPRQPELRMKWIKSIGEDKTYSDHAVVCSLHFKKEDFYPLAASGKAQLRENSVPTIYGYSTCFSPRKVKTLRVGNDGNLEASSTDTITETELPDGTVCEFYSSDVAEETTSSDSEDEVEIDESKIVSNKQLGWNHGPRRKWTGFNFLSSFIATFRKEFRSCPTALLTKAPNYLLDGKPVGCLCVLCQGRGAPCSLKSLLFYRDIDNSSMQLCRNPSNSKFMSFRDQLIGSTNGSEVFSARMQTDNIFIQFPPDQRLKEKWLAAIGKPNLKVLSNHTVCSKHFKSEDFYPIFASGKRQLRPNVVPSVFDVEVEPWVTGGICLDDVQIVNEYQLSTPLKRKASVDPTAEAGDIRPAKTRPRITPEVLQNDASPKESVDFENLLRALEQNQIKLPSILWSHTRLGQTLLIFLCWSDELKLTKKAVICKSQMSLFIGDHLLADGSIQEKIDLEECLRRLDMFELCKGLFGTNLTWSKSCAKYVVLTEGKVSCSACRAAADEVNRNNRSTAAPESTSVQQTVPHLAPQGLNVVLNSNLITPVPTNVVVGQPQSNQNVEATNANSNYLVVDFVVPTGGIDPNIRPTSTALQTQESTLGKDSVTKTPIETNPKGKTILISNRTLVSPFENLKSQKVEIEKKSRCSSRRKTPTARKSTGGPGTCRKRSERLKSGAGVEAITGNTLLATYDISSPGGSPQTSDEDDVVESSRERTDTAEVDFQSCPIIEEGEDIFECSEERTEDVWASEAVCNYLRSSDADLPGSSKERTEDARRPEAKSRSSRISNEDLLSILEGTQSDIFSQPHSEVIIPDIKTENVSYSSGSSTDLSDVQPSLASSSRGLKKEDPS</sequence>
<accession>A0A8S9X5Q7</accession>
<keyword evidence="3" id="KW-0479">Metal-binding</keyword>
<feature type="compositionally biased region" description="Polar residues" evidence="13">
    <location>
        <begin position="786"/>
        <end position="798"/>
    </location>
</feature>
<feature type="compositionally biased region" description="Low complexity" evidence="13">
    <location>
        <begin position="917"/>
        <end position="927"/>
    </location>
</feature>
<reference evidence="15" key="1">
    <citation type="journal article" date="2021" name="Mol. Ecol. Resour.">
        <title>Apolygus lucorum genome provides insights into omnivorousness and mesophyll feeding.</title>
        <authorList>
            <person name="Liu Y."/>
            <person name="Liu H."/>
            <person name="Wang H."/>
            <person name="Huang T."/>
            <person name="Liu B."/>
            <person name="Yang B."/>
            <person name="Yin L."/>
            <person name="Li B."/>
            <person name="Zhang Y."/>
            <person name="Zhang S."/>
            <person name="Jiang F."/>
            <person name="Zhang X."/>
            <person name="Ren Y."/>
            <person name="Wang B."/>
            <person name="Wang S."/>
            <person name="Lu Y."/>
            <person name="Wu K."/>
            <person name="Fan W."/>
            <person name="Wang G."/>
        </authorList>
    </citation>
    <scope>NUCLEOTIDE SEQUENCE</scope>
    <source>
        <strain evidence="15">12Hb</strain>
    </source>
</reference>
<name>A0A8S9X5Q7_APOLU</name>
<keyword evidence="9" id="KW-0804">Transcription</keyword>
<dbReference type="PANTHER" id="PTHR46600:SF1">
    <property type="entry name" value="THAP DOMAIN-CONTAINING PROTEIN 1"/>
    <property type="match status" value="1"/>
</dbReference>
<dbReference type="GO" id="GO:0008270">
    <property type="term" value="F:zinc ion binding"/>
    <property type="evidence" value="ECO:0007669"/>
    <property type="project" value="UniProtKB-KW"/>
</dbReference>
<evidence type="ECO:0000256" key="1">
    <source>
        <dbReference type="ARBA" id="ARBA00004642"/>
    </source>
</evidence>
<evidence type="ECO:0000256" key="12">
    <source>
        <dbReference type="PROSITE-ProRule" id="PRU00309"/>
    </source>
</evidence>
<dbReference type="SMART" id="SM00980">
    <property type="entry name" value="THAP"/>
    <property type="match status" value="3"/>
</dbReference>